<dbReference type="STRING" id="50990.A0A4Y7QAA1"/>
<sequence length="784" mass="88126">MRWSCEGGLFEKGTLHHSMKAWLCSHCPRSFWLHQLACGLAWAMDEVGEKGDVREGQSGKDHDDPSEKMWSLYVAEAAKFDKALVESWKGDMEGILIFAGLFSASVTAFIVEGYKKLSADSGDMTVAILAQISSQLVAISNGTNLNIVSPYPPNVPFRPKTSVVGVNILWFLSLALGLVCAISATMVQQWARNYLQLVERHPAPRKRARIRAFLYEGIEKFRMTAVVEAIPTLLHVSLFFFMIGLVIFLFPINLCVSLIMLVVLTAVISLYATVTFLPMRHKNCPYQTPLSSTCWNVMQNFSPLRFANYNYHWDFHIRVSMAEARALAAMEPSLKRSQRDVTALDWMLESATDYSEMEQFFNAVPAFYRNSGRNAGNVLGALGSSLFNRSGPFLQECLLIHSPSRRRQAVACMTALQAVAPKLPEIPMSNFTLLWAKTLEALRKDSDATIATLAICTTATLASRFLFHIAEYLPSKSKAFDNDTADEQLLMKTSEQLPVDELVASMTVNEYFHLPSDASKPSADVMRDALRVLTHEDVMDASGRYLKRCRSSISPTIKVVIQTNPNPYDFEAEWLTRSRDWMNRSIIREGEIAVQHLRNLNQHSDDWSTHRAVWALSRMLRCLRTKKMREEFWNCGRLMIVNTLISQLVQCQHHTHEHSAFILETLRHLIGSGVSPNDADLETQTKFIQLVTDASSPSTSMTRLAFPVVEMLLKVFDEFNHPTSVALAINALEGNQFLLQNKFPLVERLNTKLSQEGETDTPHDRANTVENSPGSSVADVTVNV</sequence>
<dbReference type="InterPro" id="IPR045338">
    <property type="entry name" value="DUF6535"/>
</dbReference>
<dbReference type="EMBL" id="ML170168">
    <property type="protein sequence ID" value="TDL24022.1"/>
    <property type="molecule type" value="Genomic_DNA"/>
</dbReference>
<dbReference type="VEuPathDB" id="FungiDB:BD410DRAFT_897171"/>
<feature type="transmembrane region" description="Helical" evidence="2">
    <location>
        <begin position="258"/>
        <end position="277"/>
    </location>
</feature>
<dbReference type="SUPFAM" id="SSF48371">
    <property type="entry name" value="ARM repeat"/>
    <property type="match status" value="1"/>
</dbReference>
<feature type="region of interest" description="Disordered" evidence="1">
    <location>
        <begin position="754"/>
        <end position="784"/>
    </location>
</feature>
<dbReference type="Pfam" id="PF20153">
    <property type="entry name" value="DUF6535"/>
    <property type="match status" value="1"/>
</dbReference>
<keyword evidence="2" id="KW-1133">Transmembrane helix</keyword>
<feature type="domain" description="DUF6535" evidence="3">
    <location>
        <begin position="70"/>
        <end position="250"/>
    </location>
</feature>
<evidence type="ECO:0000313" key="4">
    <source>
        <dbReference type="EMBL" id="TDL24022.1"/>
    </source>
</evidence>
<feature type="transmembrane region" description="Helical" evidence="2">
    <location>
        <begin position="168"/>
        <end position="187"/>
    </location>
</feature>
<feature type="transmembrane region" description="Helical" evidence="2">
    <location>
        <begin position="232"/>
        <end position="252"/>
    </location>
</feature>
<dbReference type="Proteomes" id="UP000294933">
    <property type="component" value="Unassembled WGS sequence"/>
</dbReference>
<evidence type="ECO:0000313" key="5">
    <source>
        <dbReference type="Proteomes" id="UP000294933"/>
    </source>
</evidence>
<feature type="transmembrane region" description="Helical" evidence="2">
    <location>
        <begin position="126"/>
        <end position="148"/>
    </location>
</feature>
<keyword evidence="5" id="KW-1185">Reference proteome</keyword>
<gene>
    <name evidence="4" type="ORF">BD410DRAFT_897171</name>
</gene>
<evidence type="ECO:0000256" key="2">
    <source>
        <dbReference type="SAM" id="Phobius"/>
    </source>
</evidence>
<name>A0A4Y7QAA1_9AGAM</name>
<keyword evidence="2" id="KW-0472">Membrane</keyword>
<protein>
    <recommendedName>
        <fullName evidence="3">DUF6535 domain-containing protein</fullName>
    </recommendedName>
</protein>
<proteinExistence type="predicted"/>
<reference evidence="4 5" key="1">
    <citation type="submission" date="2018-06" db="EMBL/GenBank/DDBJ databases">
        <title>A transcriptomic atlas of mushroom development highlights an independent origin of complex multicellularity.</title>
        <authorList>
            <consortium name="DOE Joint Genome Institute"/>
            <person name="Krizsan K."/>
            <person name="Almasi E."/>
            <person name="Merenyi Z."/>
            <person name="Sahu N."/>
            <person name="Viragh M."/>
            <person name="Koszo T."/>
            <person name="Mondo S."/>
            <person name="Kiss B."/>
            <person name="Balint B."/>
            <person name="Kues U."/>
            <person name="Barry K."/>
            <person name="Hegedus J.C."/>
            <person name="Henrissat B."/>
            <person name="Johnson J."/>
            <person name="Lipzen A."/>
            <person name="Ohm R."/>
            <person name="Nagy I."/>
            <person name="Pangilinan J."/>
            <person name="Yan J."/>
            <person name="Xiong Y."/>
            <person name="Grigoriev I.V."/>
            <person name="Hibbett D.S."/>
            <person name="Nagy L.G."/>
        </authorList>
    </citation>
    <scope>NUCLEOTIDE SEQUENCE [LARGE SCALE GENOMIC DNA]</scope>
    <source>
        <strain evidence="4 5">SZMC22713</strain>
    </source>
</reference>
<keyword evidence="2" id="KW-0812">Transmembrane</keyword>
<dbReference type="InterPro" id="IPR016024">
    <property type="entry name" value="ARM-type_fold"/>
</dbReference>
<evidence type="ECO:0000259" key="3">
    <source>
        <dbReference type="Pfam" id="PF20153"/>
    </source>
</evidence>
<organism evidence="4 5">
    <name type="scientific">Rickenella mellea</name>
    <dbReference type="NCBI Taxonomy" id="50990"/>
    <lineage>
        <taxon>Eukaryota</taxon>
        <taxon>Fungi</taxon>
        <taxon>Dikarya</taxon>
        <taxon>Basidiomycota</taxon>
        <taxon>Agaricomycotina</taxon>
        <taxon>Agaricomycetes</taxon>
        <taxon>Hymenochaetales</taxon>
        <taxon>Rickenellaceae</taxon>
        <taxon>Rickenella</taxon>
    </lineage>
</organism>
<dbReference type="AlphaFoldDB" id="A0A4Y7QAA1"/>
<accession>A0A4Y7QAA1</accession>
<feature type="transmembrane region" description="Helical" evidence="2">
    <location>
        <begin position="94"/>
        <end position="114"/>
    </location>
</feature>
<evidence type="ECO:0000256" key="1">
    <source>
        <dbReference type="SAM" id="MobiDB-lite"/>
    </source>
</evidence>